<reference evidence="1 2" key="1">
    <citation type="submission" date="2016-10" db="EMBL/GenBank/DDBJ databases">
        <authorList>
            <person name="de Groot N.N."/>
        </authorList>
    </citation>
    <scope>NUCLEOTIDE SEQUENCE [LARGE SCALE GENOMIC DNA]</scope>
    <source>
        <strain evidence="1 2">DSM 46701</strain>
    </source>
</reference>
<sequence length="41" mass="4899">MLIDITIDEKTKYFIDFSESTIFFLPPHELNEKLLLRAWGI</sequence>
<proteinExistence type="predicted"/>
<dbReference type="AlphaFoldDB" id="A0A1H8B4K6"/>
<accession>A0A1H8B4K6</accession>
<protein>
    <submittedName>
        <fullName evidence="1">Uncharacterized protein</fullName>
    </submittedName>
</protein>
<organism evidence="1 2">
    <name type="scientific">Lihuaxuella thermophila</name>
    <dbReference type="NCBI Taxonomy" id="1173111"/>
    <lineage>
        <taxon>Bacteria</taxon>
        <taxon>Bacillati</taxon>
        <taxon>Bacillota</taxon>
        <taxon>Bacilli</taxon>
        <taxon>Bacillales</taxon>
        <taxon>Thermoactinomycetaceae</taxon>
        <taxon>Lihuaxuella</taxon>
    </lineage>
</organism>
<evidence type="ECO:0000313" key="1">
    <source>
        <dbReference type="EMBL" id="SEM77841.1"/>
    </source>
</evidence>
<name>A0A1H8B4K6_9BACL</name>
<dbReference type="RefSeq" id="WP_280139727.1">
    <property type="nucleotide sequence ID" value="NZ_FOCQ01000002.1"/>
</dbReference>
<dbReference type="EMBL" id="FOCQ01000002">
    <property type="protein sequence ID" value="SEM77841.1"/>
    <property type="molecule type" value="Genomic_DNA"/>
</dbReference>
<dbReference type="Proteomes" id="UP000199695">
    <property type="component" value="Unassembled WGS sequence"/>
</dbReference>
<gene>
    <name evidence="1" type="ORF">SAMN05444955_1021</name>
</gene>
<evidence type="ECO:0000313" key="2">
    <source>
        <dbReference type="Proteomes" id="UP000199695"/>
    </source>
</evidence>
<keyword evidence="2" id="KW-1185">Reference proteome</keyword>